<evidence type="ECO:0000313" key="1">
    <source>
        <dbReference type="EMBL" id="KAJ7545502.1"/>
    </source>
</evidence>
<evidence type="ECO:0000313" key="2">
    <source>
        <dbReference type="Proteomes" id="UP001162992"/>
    </source>
</evidence>
<gene>
    <name evidence="1" type="ORF">O6H91_09G122800</name>
</gene>
<sequence length="229" mass="24861">MAGMLEREADAVDPYSYQGHEHVPHQPSAPPISLLEEATDQAPDRQATELCSTDTQSCWRVAREGLVPGAVFGGVMALSRARNIGLKLFQILPAIAFATIKCSTASGIFLGLEEKLKKSRGVHDILNSMLAGGSATVWVVALNAFRPFVYSDRLLRILDNKVRSKGSFQNFLTMFALGSTLGGLVHILKDSVNSQAIDPPSTQSETPSRDLVASDYQMENDSRSHLDDS</sequence>
<name>A0ACC2CU76_DIPCM</name>
<accession>A0ACC2CU76</accession>
<organism evidence="1 2">
    <name type="scientific">Diphasiastrum complanatum</name>
    <name type="common">Issler's clubmoss</name>
    <name type="synonym">Lycopodium complanatum</name>
    <dbReference type="NCBI Taxonomy" id="34168"/>
    <lineage>
        <taxon>Eukaryota</taxon>
        <taxon>Viridiplantae</taxon>
        <taxon>Streptophyta</taxon>
        <taxon>Embryophyta</taxon>
        <taxon>Tracheophyta</taxon>
        <taxon>Lycopodiopsida</taxon>
        <taxon>Lycopodiales</taxon>
        <taxon>Lycopodiaceae</taxon>
        <taxon>Lycopodioideae</taxon>
        <taxon>Diphasiastrum</taxon>
    </lineage>
</organism>
<reference evidence="2" key="1">
    <citation type="journal article" date="2024" name="Proc. Natl. Acad. Sci. U.S.A.">
        <title>Extraordinary preservation of gene collinearity over three hundred million years revealed in homosporous lycophytes.</title>
        <authorList>
            <person name="Li C."/>
            <person name="Wickell D."/>
            <person name="Kuo L.Y."/>
            <person name="Chen X."/>
            <person name="Nie B."/>
            <person name="Liao X."/>
            <person name="Peng D."/>
            <person name="Ji J."/>
            <person name="Jenkins J."/>
            <person name="Williams M."/>
            <person name="Shu S."/>
            <person name="Plott C."/>
            <person name="Barry K."/>
            <person name="Rajasekar S."/>
            <person name="Grimwood J."/>
            <person name="Han X."/>
            <person name="Sun S."/>
            <person name="Hou Z."/>
            <person name="He W."/>
            <person name="Dai G."/>
            <person name="Sun C."/>
            <person name="Schmutz J."/>
            <person name="Leebens-Mack J.H."/>
            <person name="Li F.W."/>
            <person name="Wang L."/>
        </authorList>
    </citation>
    <scope>NUCLEOTIDE SEQUENCE [LARGE SCALE GENOMIC DNA]</scope>
    <source>
        <strain evidence="2">cv. PW_Plant_1</strain>
    </source>
</reference>
<keyword evidence="2" id="KW-1185">Reference proteome</keyword>
<dbReference type="EMBL" id="CM055100">
    <property type="protein sequence ID" value="KAJ7545502.1"/>
    <property type="molecule type" value="Genomic_DNA"/>
</dbReference>
<comment type="caution">
    <text evidence="1">The sequence shown here is derived from an EMBL/GenBank/DDBJ whole genome shotgun (WGS) entry which is preliminary data.</text>
</comment>
<protein>
    <submittedName>
        <fullName evidence="1">Uncharacterized protein</fullName>
    </submittedName>
</protein>
<proteinExistence type="predicted"/>
<dbReference type="Proteomes" id="UP001162992">
    <property type="component" value="Chromosome 9"/>
</dbReference>